<evidence type="ECO:0000313" key="3">
    <source>
        <dbReference type="Proteomes" id="UP000302218"/>
    </source>
</evidence>
<keyword evidence="2" id="KW-0614">Plasmid</keyword>
<sequence length="116" mass="12992">MPRGGSLKQILRTLTVAELRSLRRTHCPLFRGMSESRRIIRVRRRGCHGADTPYRHWKTGAAPSAIHRRSRLSRSSPGCHRSHGTKSGGMTVEAGQAAQQHHPGILRLRAETPRTD</sequence>
<geneLocation type="plasmid" evidence="3">
    <name>pnve500</name>
</geneLocation>
<feature type="region of interest" description="Disordered" evidence="1">
    <location>
        <begin position="63"/>
        <end position="116"/>
    </location>
</feature>
<organism evidence="2 3">
    <name type="scientific">Natrinema versiforme</name>
    <dbReference type="NCBI Taxonomy" id="88724"/>
    <lineage>
        <taxon>Archaea</taxon>
        <taxon>Methanobacteriati</taxon>
        <taxon>Methanobacteriota</taxon>
        <taxon>Stenosarchaea group</taxon>
        <taxon>Halobacteria</taxon>
        <taxon>Halobacteriales</taxon>
        <taxon>Natrialbaceae</taxon>
        <taxon>Natrinema</taxon>
    </lineage>
</organism>
<gene>
    <name evidence="2" type="ORF">FEJ81_18600</name>
</gene>
<name>A0A4P8WME8_9EURY</name>
<dbReference type="AlphaFoldDB" id="A0A4P8WME8"/>
<reference evidence="3" key="1">
    <citation type="submission" date="2019-05" db="EMBL/GenBank/DDBJ databases">
        <title>Genome sequence and methylation pattern of the halophilic Archaeon Natrinema versiforme BOL5-4.</title>
        <authorList>
            <person name="DasSarma P."/>
            <person name="Anton B.P."/>
            <person name="DasSarma S.L."/>
            <person name="Martinez F.L."/>
            <person name="Guzman D."/>
            <person name="Roberts R.J."/>
            <person name="DasSarma S."/>
        </authorList>
    </citation>
    <scope>NUCLEOTIDE SEQUENCE [LARGE SCALE GENOMIC DNA]</scope>
    <source>
        <strain evidence="3">BOL5-4</strain>
        <plasmid evidence="3">pnve500</plasmid>
    </source>
</reference>
<dbReference type="Proteomes" id="UP000302218">
    <property type="component" value="Plasmid pNVE500"/>
</dbReference>
<protein>
    <submittedName>
        <fullName evidence="2">Uncharacterized protein</fullName>
    </submittedName>
</protein>
<dbReference type="KEGG" id="nvr:FEJ81_18600"/>
<dbReference type="EMBL" id="CP040331">
    <property type="protein sequence ID" value="QCS44382.1"/>
    <property type="molecule type" value="Genomic_DNA"/>
</dbReference>
<proteinExistence type="predicted"/>
<evidence type="ECO:0000313" key="2">
    <source>
        <dbReference type="EMBL" id="QCS44382.1"/>
    </source>
</evidence>
<accession>A0A4P8WME8</accession>
<evidence type="ECO:0000256" key="1">
    <source>
        <dbReference type="SAM" id="MobiDB-lite"/>
    </source>
</evidence>